<dbReference type="InterPro" id="IPR002921">
    <property type="entry name" value="Fungal_lipase-type"/>
</dbReference>
<reference evidence="9 10" key="1">
    <citation type="journal article" date="2018" name="Mol. Plant">
        <title>The genome of Artemisia annua provides insight into the evolution of Asteraceae family and artemisinin biosynthesis.</title>
        <authorList>
            <person name="Shen Q."/>
            <person name="Zhang L."/>
            <person name="Liao Z."/>
            <person name="Wang S."/>
            <person name="Yan T."/>
            <person name="Shi P."/>
            <person name="Liu M."/>
            <person name="Fu X."/>
            <person name="Pan Q."/>
            <person name="Wang Y."/>
            <person name="Lv Z."/>
            <person name="Lu X."/>
            <person name="Zhang F."/>
            <person name="Jiang W."/>
            <person name="Ma Y."/>
            <person name="Chen M."/>
            <person name="Hao X."/>
            <person name="Li L."/>
            <person name="Tang Y."/>
            <person name="Lv G."/>
            <person name="Zhou Y."/>
            <person name="Sun X."/>
            <person name="Brodelius P.E."/>
            <person name="Rose J.K.C."/>
            <person name="Tang K."/>
        </authorList>
    </citation>
    <scope>NUCLEOTIDE SEQUENCE [LARGE SCALE GENOMIC DNA]</scope>
    <source>
        <strain evidence="10">cv. Huhao1</strain>
        <tissue evidence="9">Leaf</tissue>
    </source>
</reference>
<dbReference type="Pfam" id="PF01764">
    <property type="entry name" value="Lipase_3"/>
    <property type="match status" value="1"/>
</dbReference>
<dbReference type="STRING" id="35608.A0A2U1Q6M2"/>
<dbReference type="GO" id="GO:0006952">
    <property type="term" value="P:defense response"/>
    <property type="evidence" value="ECO:0007669"/>
    <property type="project" value="UniProtKB-KW"/>
</dbReference>
<keyword evidence="4 9" id="KW-0378">Hydrolase</keyword>
<evidence type="ECO:0000256" key="2">
    <source>
        <dbReference type="ARBA" id="ARBA00004496"/>
    </source>
</evidence>
<evidence type="ECO:0000313" key="9">
    <source>
        <dbReference type="EMBL" id="PWA93648.1"/>
    </source>
</evidence>
<dbReference type="InterPro" id="IPR029058">
    <property type="entry name" value="AB_hydrolase_fold"/>
</dbReference>
<organism evidence="9 10">
    <name type="scientific">Artemisia annua</name>
    <name type="common">Sweet wormwood</name>
    <dbReference type="NCBI Taxonomy" id="35608"/>
    <lineage>
        <taxon>Eukaryota</taxon>
        <taxon>Viridiplantae</taxon>
        <taxon>Streptophyta</taxon>
        <taxon>Embryophyta</taxon>
        <taxon>Tracheophyta</taxon>
        <taxon>Spermatophyta</taxon>
        <taxon>Magnoliopsida</taxon>
        <taxon>eudicotyledons</taxon>
        <taxon>Gunneridae</taxon>
        <taxon>Pentapetalae</taxon>
        <taxon>asterids</taxon>
        <taxon>campanulids</taxon>
        <taxon>Asterales</taxon>
        <taxon>Asteraceae</taxon>
        <taxon>Asteroideae</taxon>
        <taxon>Anthemideae</taxon>
        <taxon>Artemisiinae</taxon>
        <taxon>Artemisia</taxon>
    </lineage>
</organism>
<dbReference type="SUPFAM" id="SSF53474">
    <property type="entry name" value="alpha/beta-Hydrolases"/>
    <property type="match status" value="1"/>
</dbReference>
<accession>A0A2U1Q6M2</accession>
<dbReference type="InterPro" id="IPR044603">
    <property type="entry name" value="SAG101-like"/>
</dbReference>
<dbReference type="AlphaFoldDB" id="A0A2U1Q6M2"/>
<evidence type="ECO:0000256" key="1">
    <source>
        <dbReference type="ARBA" id="ARBA00004123"/>
    </source>
</evidence>
<keyword evidence="5" id="KW-0611">Plant defense</keyword>
<keyword evidence="3" id="KW-0963">Cytoplasm</keyword>
<dbReference type="PANTHER" id="PTHR46898:SF3">
    <property type="entry name" value="FUNGAL LIPASE-LIKE DOMAIN-CONTAINING PROTEIN"/>
    <property type="match status" value="1"/>
</dbReference>
<sequence>MSDMFSSEVELGKFFGRADLIPNAYEAISKTTATHELHESPSGIQILVFECPAEKTKGLFEGKFDLVSSEAYQDVSFISPEVNRQFCINKAAVEWFENLPNDIKELEKKLINNPLVVTGRGLGGYHAILFALWLHHSVDVQESNDSKKPIRRPICITFGSPLIGDKALQNAISERPQWESCFFNVVAKKDPVACFFSSNGLYKPFGTFVFCTQSGGHTAFEEHESILAVLDAMALSRDENMEIHDIYGDIFRSIRRKALYRGVSADSGEYNSNLLNAGIRFQLKEVGVLEDISNDRIIEKMEDKQKRMIRRKRNIYEPTKKLNDMKICMTYLEWYMKNTRSQGGYYDSFKNAKSREEIISKQEILRQQRILNQYWKWFVKETEKKPQTEDAKMRTRWLLNGHNYRRMFEPLDIADFYQKGNRNYMENRSDHYSKIEKLSIENGKEKTPSDGTKKAASLTKDSCFWAHVEEALINLRELKEGGSSNVIYIEKLKTFDVYMLNAIKDFSVSPDIFLNGSSLMAWWREYKTYEGSAYVSTFAEYMNNGTYLEYK</sequence>
<comment type="caution">
    <text evidence="9">The sequence shown here is derived from an EMBL/GenBank/DDBJ whole genome shotgun (WGS) entry which is preliminary data.</text>
</comment>
<dbReference type="Proteomes" id="UP000245207">
    <property type="component" value="Unassembled WGS sequence"/>
</dbReference>
<dbReference type="GO" id="GO:0005634">
    <property type="term" value="C:nucleus"/>
    <property type="evidence" value="ECO:0007669"/>
    <property type="project" value="UniProtKB-SubCell"/>
</dbReference>
<feature type="domain" description="Fungal lipase-type" evidence="7">
    <location>
        <begin position="87"/>
        <end position="194"/>
    </location>
</feature>
<comment type="subcellular location">
    <subcellularLocation>
        <location evidence="2">Cytoplasm</location>
    </subcellularLocation>
    <subcellularLocation>
        <location evidence="1">Nucleus</location>
    </subcellularLocation>
</comment>
<dbReference type="InterPro" id="IPR041266">
    <property type="entry name" value="EDS1_EP"/>
</dbReference>
<evidence type="ECO:0000256" key="5">
    <source>
        <dbReference type="ARBA" id="ARBA00022821"/>
    </source>
</evidence>
<dbReference type="Pfam" id="PF18117">
    <property type="entry name" value="EDS1_EP"/>
    <property type="match status" value="1"/>
</dbReference>
<keyword evidence="10" id="KW-1185">Reference proteome</keyword>
<name>A0A2U1Q6M2_ARTAN</name>
<dbReference type="Gene3D" id="3.40.50.1820">
    <property type="entry name" value="alpha/beta hydrolase"/>
    <property type="match status" value="1"/>
</dbReference>
<evidence type="ECO:0000256" key="4">
    <source>
        <dbReference type="ARBA" id="ARBA00022801"/>
    </source>
</evidence>
<evidence type="ECO:0000256" key="6">
    <source>
        <dbReference type="ARBA" id="ARBA00023242"/>
    </source>
</evidence>
<dbReference type="OrthoDB" id="438440at2759"/>
<dbReference type="PANTHER" id="PTHR46898">
    <property type="entry name" value="SENESCENCE-ASSOCIATED CARBOXYLESTERASE 101"/>
    <property type="match status" value="1"/>
</dbReference>
<feature type="domain" description="EDS1 EP" evidence="8">
    <location>
        <begin position="332"/>
        <end position="538"/>
    </location>
</feature>
<evidence type="ECO:0000259" key="7">
    <source>
        <dbReference type="Pfam" id="PF01764"/>
    </source>
</evidence>
<dbReference type="GO" id="GO:0006629">
    <property type="term" value="P:lipid metabolic process"/>
    <property type="evidence" value="ECO:0007669"/>
    <property type="project" value="InterPro"/>
</dbReference>
<proteinExistence type="predicted"/>
<dbReference type="GO" id="GO:0052689">
    <property type="term" value="F:carboxylic ester hydrolase activity"/>
    <property type="evidence" value="ECO:0007669"/>
    <property type="project" value="InterPro"/>
</dbReference>
<dbReference type="EMBL" id="PKPP01000371">
    <property type="protein sequence ID" value="PWA93648.1"/>
    <property type="molecule type" value="Genomic_DNA"/>
</dbReference>
<keyword evidence="6" id="KW-0539">Nucleus</keyword>
<protein>
    <submittedName>
        <fullName evidence="9">Alpha/Beta hydrolase fold protein</fullName>
    </submittedName>
</protein>
<evidence type="ECO:0000259" key="8">
    <source>
        <dbReference type="Pfam" id="PF18117"/>
    </source>
</evidence>
<gene>
    <name evidence="9" type="ORF">CTI12_AA068550</name>
</gene>
<dbReference type="GO" id="GO:0005737">
    <property type="term" value="C:cytoplasm"/>
    <property type="evidence" value="ECO:0007669"/>
    <property type="project" value="UniProtKB-SubCell"/>
</dbReference>
<evidence type="ECO:0000256" key="3">
    <source>
        <dbReference type="ARBA" id="ARBA00022490"/>
    </source>
</evidence>
<evidence type="ECO:0000313" key="10">
    <source>
        <dbReference type="Proteomes" id="UP000245207"/>
    </source>
</evidence>